<dbReference type="EMBL" id="BKCP01007626">
    <property type="protein sequence ID" value="GER46715.1"/>
    <property type="molecule type" value="Genomic_DNA"/>
</dbReference>
<dbReference type="NCBIfam" id="TIGR00756">
    <property type="entry name" value="PPR"/>
    <property type="match status" value="6"/>
</dbReference>
<dbReference type="Proteomes" id="UP000325081">
    <property type="component" value="Unassembled WGS sequence"/>
</dbReference>
<feature type="repeat" description="PPR" evidence="2">
    <location>
        <begin position="311"/>
        <end position="345"/>
    </location>
</feature>
<gene>
    <name evidence="4" type="ORF">STAS_23763</name>
</gene>
<dbReference type="SUPFAM" id="SSF81901">
    <property type="entry name" value="HCP-like"/>
    <property type="match status" value="1"/>
</dbReference>
<feature type="repeat" description="PPR" evidence="2">
    <location>
        <begin position="351"/>
        <end position="385"/>
    </location>
</feature>
<evidence type="ECO:0000313" key="5">
    <source>
        <dbReference type="Proteomes" id="UP000325081"/>
    </source>
</evidence>
<feature type="repeat" description="PPR" evidence="2">
    <location>
        <begin position="421"/>
        <end position="455"/>
    </location>
</feature>
<feature type="repeat" description="PPR" evidence="2">
    <location>
        <begin position="456"/>
        <end position="486"/>
    </location>
</feature>
<feature type="region of interest" description="Disordered" evidence="3">
    <location>
        <begin position="62"/>
        <end position="91"/>
    </location>
</feature>
<feature type="compositionally biased region" description="Polar residues" evidence="3">
    <location>
        <begin position="66"/>
        <end position="81"/>
    </location>
</feature>
<dbReference type="OrthoDB" id="185373at2759"/>
<dbReference type="Gene3D" id="1.25.40.10">
    <property type="entry name" value="Tetratricopeptide repeat domain"/>
    <property type="match status" value="3"/>
</dbReference>
<keyword evidence="5" id="KW-1185">Reference proteome</keyword>
<dbReference type="InterPro" id="IPR011990">
    <property type="entry name" value="TPR-like_helical_dom_sf"/>
</dbReference>
<reference evidence="5" key="1">
    <citation type="journal article" date="2019" name="Curr. Biol.">
        <title>Genome Sequence of Striga asiatica Provides Insight into the Evolution of Plant Parasitism.</title>
        <authorList>
            <person name="Yoshida S."/>
            <person name="Kim S."/>
            <person name="Wafula E.K."/>
            <person name="Tanskanen J."/>
            <person name="Kim Y.M."/>
            <person name="Honaas L."/>
            <person name="Yang Z."/>
            <person name="Spallek T."/>
            <person name="Conn C.E."/>
            <person name="Ichihashi Y."/>
            <person name="Cheong K."/>
            <person name="Cui S."/>
            <person name="Der J.P."/>
            <person name="Gundlach H."/>
            <person name="Jiao Y."/>
            <person name="Hori C."/>
            <person name="Ishida J.K."/>
            <person name="Kasahara H."/>
            <person name="Kiba T."/>
            <person name="Kim M.S."/>
            <person name="Koo N."/>
            <person name="Laohavisit A."/>
            <person name="Lee Y.H."/>
            <person name="Lumba S."/>
            <person name="McCourt P."/>
            <person name="Mortimer J.C."/>
            <person name="Mutuku J.M."/>
            <person name="Nomura T."/>
            <person name="Sasaki-Sekimoto Y."/>
            <person name="Seto Y."/>
            <person name="Wang Y."/>
            <person name="Wakatake T."/>
            <person name="Sakakibara H."/>
            <person name="Demura T."/>
            <person name="Yamaguchi S."/>
            <person name="Yoneyama K."/>
            <person name="Manabe R.I."/>
            <person name="Nelson D.C."/>
            <person name="Schulman A.H."/>
            <person name="Timko M.P."/>
            <person name="dePamphilis C.W."/>
            <person name="Choi D."/>
            <person name="Shirasu K."/>
        </authorList>
    </citation>
    <scope>NUCLEOTIDE SEQUENCE [LARGE SCALE GENOMIC DNA]</scope>
    <source>
        <strain evidence="5">cv. UVA1</strain>
    </source>
</reference>
<evidence type="ECO:0000256" key="3">
    <source>
        <dbReference type="SAM" id="MobiDB-lite"/>
    </source>
</evidence>
<dbReference type="Pfam" id="PF12854">
    <property type="entry name" value="PPR_1"/>
    <property type="match status" value="1"/>
</dbReference>
<dbReference type="PANTHER" id="PTHR47937:SF5">
    <property type="entry name" value="PENTATRICOPEPTIDE REPEAT-CONTAINING PROTEIN"/>
    <property type="match status" value="1"/>
</dbReference>
<keyword evidence="1" id="KW-0677">Repeat</keyword>
<dbReference type="PROSITE" id="PS51375">
    <property type="entry name" value="PPR"/>
    <property type="match status" value="6"/>
</dbReference>
<feature type="repeat" description="PPR" evidence="2">
    <location>
        <begin position="386"/>
        <end position="420"/>
    </location>
</feature>
<proteinExistence type="predicted"/>
<evidence type="ECO:0000313" key="4">
    <source>
        <dbReference type="EMBL" id="GER46715.1"/>
    </source>
</evidence>
<comment type="caution">
    <text evidence="4">The sequence shown here is derived from an EMBL/GenBank/DDBJ whole genome shotgun (WGS) entry which is preliminary data.</text>
</comment>
<evidence type="ECO:0000256" key="1">
    <source>
        <dbReference type="ARBA" id="ARBA00022737"/>
    </source>
</evidence>
<dbReference type="AlphaFoldDB" id="A0A5A7QN03"/>
<name>A0A5A7QN03_STRAF</name>
<dbReference type="Pfam" id="PF13041">
    <property type="entry name" value="PPR_2"/>
    <property type="match status" value="2"/>
</dbReference>
<dbReference type="Pfam" id="PF01535">
    <property type="entry name" value="PPR"/>
    <property type="match status" value="3"/>
</dbReference>
<sequence length="732" mass="82597">MALSKLTLLNHLTKTLPKPGRPRSHVPPHAFLPIRLLSFSTPEEAAAERRERKLRLRIDPPFSAFRHQQPSPASASVQNPNIPRIPEPASSLSGNRLNLHNRVLKLIRENDLDEAALLTRHSIYSNCRPTIHTCNSVMAAQLRQSKYADLLSIHRFITQADIASNVVTYNILFTLYLNSRKIDLALETYKQLINEVPFNPSPTTYRILIKGLVENQLVQKAVELKTDMEKKGYKPDPTIYSYLMSGHAKNSNAEGIFDLYDELKQNLGTDHILDGIIYGNLMKGHFLKGNEAEAMEVYKIALVHGSPVKMNPFAYNYILEALSKNGKFNEALNLFERMKNEHNPPKTLTMNLGSYNIIVDGYCSEKKFDLAVEVFNSMVEKRCLPDTLSYNVLIDQLCNNDRLANAEELYNGMADLKVSPDEYTFATLMNACFKDNRPDDSARYFKTMVDSKLKPNLTVYNQLIEGLVKAGKIDEAKSFFEMMVPKLRMNDESYKFIMKALFEKGKYDEVMGIVGGMLREEPCGFTEEMEEFVREGMRIGGREDEVSDIKAEVEREKAEVAARVAAEAERAKESARAAVAALLPSRFLRGDDKNSDGEWSEGRNRDFEELGERESESEGGGGVKEIVGKKATEIRYACPIIRALLLFPNPTRYPKLELLSVPTREKEGHIPLYDESIVAITDLTVTVPYTSWGAFPYKLSPVCANFQAVCVVTRLVFISHESEKGHINGSHS</sequence>
<feature type="compositionally biased region" description="Basic and acidic residues" evidence="3">
    <location>
        <begin position="592"/>
        <end position="616"/>
    </location>
</feature>
<feature type="repeat" description="PPR" evidence="2">
    <location>
        <begin position="201"/>
        <end position="235"/>
    </location>
</feature>
<organism evidence="4 5">
    <name type="scientific">Striga asiatica</name>
    <name type="common">Asiatic witchweed</name>
    <name type="synonym">Buchnera asiatica</name>
    <dbReference type="NCBI Taxonomy" id="4170"/>
    <lineage>
        <taxon>Eukaryota</taxon>
        <taxon>Viridiplantae</taxon>
        <taxon>Streptophyta</taxon>
        <taxon>Embryophyta</taxon>
        <taxon>Tracheophyta</taxon>
        <taxon>Spermatophyta</taxon>
        <taxon>Magnoliopsida</taxon>
        <taxon>eudicotyledons</taxon>
        <taxon>Gunneridae</taxon>
        <taxon>Pentapetalae</taxon>
        <taxon>asterids</taxon>
        <taxon>lamiids</taxon>
        <taxon>Lamiales</taxon>
        <taxon>Orobanchaceae</taxon>
        <taxon>Buchnereae</taxon>
        <taxon>Striga</taxon>
    </lineage>
</organism>
<dbReference type="PANTHER" id="PTHR47937">
    <property type="entry name" value="PLASTID TRANSCRIPTIONALLY ACTIVE CHROMOSOME 2-LIKE PROTEIN"/>
    <property type="match status" value="1"/>
</dbReference>
<evidence type="ECO:0000256" key="2">
    <source>
        <dbReference type="PROSITE-ProRule" id="PRU00708"/>
    </source>
</evidence>
<feature type="region of interest" description="Disordered" evidence="3">
    <location>
        <begin position="592"/>
        <end position="622"/>
    </location>
</feature>
<protein>
    <submittedName>
        <fullName evidence="4">Pentatricopeptide repeat-containing protein</fullName>
    </submittedName>
</protein>
<dbReference type="InterPro" id="IPR052308">
    <property type="entry name" value="PPR_domain-containing"/>
</dbReference>
<accession>A0A5A7QN03</accession>
<dbReference type="InterPro" id="IPR002885">
    <property type="entry name" value="PPR_rpt"/>
</dbReference>